<dbReference type="VEuPathDB" id="FungiDB:HMPREF1544_04390"/>
<dbReference type="InParanoid" id="S2JEM7"/>
<dbReference type="Proteomes" id="UP000014254">
    <property type="component" value="Unassembled WGS sequence"/>
</dbReference>
<gene>
    <name evidence="1" type="ORF">HMPREF1544_04390</name>
</gene>
<keyword evidence="2" id="KW-1185">Reference proteome</keyword>
<organism evidence="1 2">
    <name type="scientific">Mucor circinelloides f. circinelloides (strain 1006PhL)</name>
    <name type="common">Mucormycosis agent</name>
    <name type="synonym">Calyptromyces circinelloides</name>
    <dbReference type="NCBI Taxonomy" id="1220926"/>
    <lineage>
        <taxon>Eukaryota</taxon>
        <taxon>Fungi</taxon>
        <taxon>Fungi incertae sedis</taxon>
        <taxon>Mucoromycota</taxon>
        <taxon>Mucoromycotina</taxon>
        <taxon>Mucoromycetes</taxon>
        <taxon>Mucorales</taxon>
        <taxon>Mucorineae</taxon>
        <taxon>Mucoraceae</taxon>
        <taxon>Mucor</taxon>
    </lineage>
</organism>
<name>S2JEM7_MUCC1</name>
<sequence>MRDVKDINDSANTAITIRHPAKARLIVEQRREYQNQWLESKLYFKNLEF</sequence>
<evidence type="ECO:0000313" key="2">
    <source>
        <dbReference type="Proteomes" id="UP000014254"/>
    </source>
</evidence>
<accession>S2JEM7</accession>
<dbReference type="EMBL" id="KE123945">
    <property type="protein sequence ID" value="EPB88751.1"/>
    <property type="molecule type" value="Genomic_DNA"/>
</dbReference>
<dbReference type="AlphaFoldDB" id="S2JEM7"/>
<protein>
    <submittedName>
        <fullName evidence="1">Uncharacterized protein</fullName>
    </submittedName>
</protein>
<reference evidence="2" key="1">
    <citation type="submission" date="2013-05" db="EMBL/GenBank/DDBJ databases">
        <title>The Genome sequence of Mucor circinelloides f. circinelloides 1006PhL.</title>
        <authorList>
            <consortium name="The Broad Institute Genomics Platform"/>
            <person name="Cuomo C."/>
            <person name="Earl A."/>
            <person name="Findley K."/>
            <person name="Lee S.C."/>
            <person name="Walker B."/>
            <person name="Young S."/>
            <person name="Zeng Q."/>
            <person name="Gargeya S."/>
            <person name="Fitzgerald M."/>
            <person name="Haas B."/>
            <person name="Abouelleil A."/>
            <person name="Allen A.W."/>
            <person name="Alvarado L."/>
            <person name="Arachchi H.M."/>
            <person name="Berlin A.M."/>
            <person name="Chapman S.B."/>
            <person name="Gainer-Dewar J."/>
            <person name="Goldberg J."/>
            <person name="Griggs A."/>
            <person name="Gujja S."/>
            <person name="Hansen M."/>
            <person name="Howarth C."/>
            <person name="Imamovic A."/>
            <person name="Ireland A."/>
            <person name="Larimer J."/>
            <person name="McCowan C."/>
            <person name="Murphy C."/>
            <person name="Pearson M."/>
            <person name="Poon T.W."/>
            <person name="Priest M."/>
            <person name="Roberts A."/>
            <person name="Saif S."/>
            <person name="Shea T."/>
            <person name="Sisk P."/>
            <person name="Sykes S."/>
            <person name="Wortman J."/>
            <person name="Nusbaum C."/>
            <person name="Birren B."/>
        </authorList>
    </citation>
    <scope>NUCLEOTIDE SEQUENCE [LARGE SCALE GENOMIC DNA]</scope>
    <source>
        <strain evidence="2">1006PhL</strain>
    </source>
</reference>
<evidence type="ECO:0000313" key="1">
    <source>
        <dbReference type="EMBL" id="EPB88751.1"/>
    </source>
</evidence>
<proteinExistence type="predicted"/>
<dbReference type="OrthoDB" id="2240665at2759"/>